<dbReference type="InterPro" id="IPR036061">
    <property type="entry name" value="CheW-like_dom_sf"/>
</dbReference>
<dbReference type="PANTHER" id="PTHR43395:SF1">
    <property type="entry name" value="CHEMOTAXIS PROTEIN CHEA"/>
    <property type="match status" value="1"/>
</dbReference>
<dbReference type="SMART" id="SM00448">
    <property type="entry name" value="REC"/>
    <property type="match status" value="1"/>
</dbReference>
<dbReference type="PROSITE" id="PS50109">
    <property type="entry name" value="HIS_KIN"/>
    <property type="match status" value="1"/>
</dbReference>
<sequence length="848" mass="92889">MAIIDDRDLRELYRLSSGEHLQTLETGLLRFEQNSSDRDDFAELLRAAHTLKGDSRMLGVNHVEKLVHQVEHVLKQLQSQELSLTPLLAETLYNTLDAVKQLVQEATEELPSELPSAIDPVRVLARLMQASSGVAELELMPLEPSPLPIAQTPPASFEGNSELIPEPIPEPQLIPELIPEPIPEPQLISDLISEQPSEPEVTPSTTPPAVSNSVPALGADRPASSVPTSPATTSPPPARSPDRPTSPVNSIHSVNPITPTSAEPYHIDTIRVATRHLDGLVDRVGELAAIERRLSHQAALLDGLVRLWEELRLLDRGQQRISDHTLAIDHRRSDQQRHQLHEEFQQALYGLRERVQNANHRLEAITDDLKDRTRSLRLLPLATVFQHFPRMVRDLAQQQDKAVTLVVEGGETTADKQVIEALRDPLLHLVRNAIDHGIESAAERQAAGKPACATLRLWGAQQGDRVLISLSDDGRGLDRQAIIATAVRQQLYSAEELAHWQDEQIFELILLPGFSTRLEATELSGRGVGLDAVRVCAERLKGRVMVQSKPGQGCTITLTVGTTLAATQALLVMTRDRTLAIPLEYVHETRLVPVSQITALEGRPVILLEGEPVSATDLGDLLELPGLPPGPAPDRVDVIPHPCVVLVMGRDRLAVFVDRLIDVQEIMLKPQSKLLVRVRNVSGVTILGNGDVCPVLHPPDLFATLGGRTSRNSSLSTADSLSMARPPAILLVEDSIATRTQEKRILETAGYDVVTATDGMDALHKLRSRTFDAIVSDIQMPRLDGLGLTARIRQMPEYDDLPIVLVSSLNSDADKRRGAEAGANAYLTKDAFNQAALLGILRELARSP</sequence>
<dbReference type="InterPro" id="IPR003594">
    <property type="entry name" value="HATPase_dom"/>
</dbReference>
<evidence type="ECO:0000313" key="14">
    <source>
        <dbReference type="EMBL" id="MFG3817019.1"/>
    </source>
</evidence>
<dbReference type="SUPFAM" id="SSF52172">
    <property type="entry name" value="CheY-like"/>
    <property type="match status" value="1"/>
</dbReference>
<feature type="modified residue" description="Phosphohistidine" evidence="7">
    <location>
        <position position="49"/>
    </location>
</feature>
<keyword evidence="15" id="KW-1185">Reference proteome</keyword>
<dbReference type="InterPro" id="IPR004358">
    <property type="entry name" value="Sig_transdc_His_kin-like_C"/>
</dbReference>
<feature type="domain" description="Histidine kinase" evidence="11">
    <location>
        <begin position="361"/>
        <end position="564"/>
    </location>
</feature>
<dbReference type="InterPro" id="IPR001789">
    <property type="entry name" value="Sig_transdc_resp-reg_receiver"/>
</dbReference>
<keyword evidence="3 8" id="KW-0597">Phosphoprotein</keyword>
<evidence type="ECO:0000256" key="1">
    <source>
        <dbReference type="ARBA" id="ARBA00000085"/>
    </source>
</evidence>
<dbReference type="InterPro" id="IPR036890">
    <property type="entry name" value="HATPase_C_sf"/>
</dbReference>
<evidence type="ECO:0000256" key="3">
    <source>
        <dbReference type="ARBA" id="ARBA00022553"/>
    </source>
</evidence>
<dbReference type="PROSITE" id="PS50894">
    <property type="entry name" value="HPT"/>
    <property type="match status" value="1"/>
</dbReference>
<reference evidence="15" key="1">
    <citation type="journal article" date="2024" name="Algal Res.">
        <title>Biochemical, toxicological and genomic investigation of a high-biomass producing Limnothrix strain isolated from Italian shallow drinking water reservoir.</title>
        <authorList>
            <person name="Simonazzi M."/>
            <person name="Shishido T.K."/>
            <person name="Delbaje E."/>
            <person name="Wahlsten M."/>
            <person name="Fewer D.P."/>
            <person name="Sivonen K."/>
            <person name="Pezzolesi L."/>
            <person name="Pistocchi R."/>
        </authorList>
    </citation>
    <scope>NUCLEOTIDE SEQUENCE [LARGE SCALE GENOMIC DNA]</scope>
    <source>
        <strain evidence="15">LRLZ20PSL1</strain>
    </source>
</reference>
<gene>
    <name evidence="14" type="ORF">VPK24_05175</name>
</gene>
<dbReference type="Pfam" id="PF00072">
    <property type="entry name" value="Response_reg"/>
    <property type="match status" value="1"/>
</dbReference>
<feature type="compositionally biased region" description="Polar residues" evidence="10">
    <location>
        <begin position="248"/>
        <end position="260"/>
    </location>
</feature>
<feature type="coiled-coil region" evidence="9">
    <location>
        <begin position="60"/>
        <end position="109"/>
    </location>
</feature>
<evidence type="ECO:0000259" key="13">
    <source>
        <dbReference type="PROSITE" id="PS50894"/>
    </source>
</evidence>
<dbReference type="RefSeq" id="WP_393011037.1">
    <property type="nucleotide sequence ID" value="NZ_JAZAQF010000028.1"/>
</dbReference>
<dbReference type="EC" id="2.7.13.3" evidence="2"/>
<keyword evidence="6" id="KW-0902">Two-component regulatory system</keyword>
<dbReference type="SUPFAM" id="SSF50341">
    <property type="entry name" value="CheW-like"/>
    <property type="match status" value="1"/>
</dbReference>
<evidence type="ECO:0000256" key="2">
    <source>
        <dbReference type="ARBA" id="ARBA00012438"/>
    </source>
</evidence>
<feature type="domain" description="Response regulatory" evidence="12">
    <location>
        <begin position="728"/>
        <end position="844"/>
    </location>
</feature>
<dbReference type="InterPro" id="IPR011006">
    <property type="entry name" value="CheY-like_superfamily"/>
</dbReference>
<dbReference type="Gene3D" id="2.30.30.40">
    <property type="entry name" value="SH3 Domains"/>
    <property type="match status" value="1"/>
</dbReference>
<dbReference type="InterPro" id="IPR036641">
    <property type="entry name" value="HPT_dom_sf"/>
</dbReference>
<dbReference type="SMART" id="SM00073">
    <property type="entry name" value="HPT"/>
    <property type="match status" value="1"/>
</dbReference>
<dbReference type="PROSITE" id="PS50110">
    <property type="entry name" value="RESPONSE_REGULATORY"/>
    <property type="match status" value="1"/>
</dbReference>
<dbReference type="SUPFAM" id="SSF47384">
    <property type="entry name" value="Homodimeric domain of signal transducing histidine kinase"/>
    <property type="match status" value="1"/>
</dbReference>
<dbReference type="Proteomes" id="UP001604335">
    <property type="component" value="Unassembled WGS sequence"/>
</dbReference>
<evidence type="ECO:0000256" key="10">
    <source>
        <dbReference type="SAM" id="MobiDB-lite"/>
    </source>
</evidence>
<dbReference type="PRINTS" id="PR00344">
    <property type="entry name" value="BCTRLSENSOR"/>
</dbReference>
<dbReference type="InterPro" id="IPR005467">
    <property type="entry name" value="His_kinase_dom"/>
</dbReference>
<dbReference type="InterPro" id="IPR008207">
    <property type="entry name" value="Sig_transdc_His_kin_Hpt_dom"/>
</dbReference>
<dbReference type="Pfam" id="PF01584">
    <property type="entry name" value="CheW"/>
    <property type="match status" value="1"/>
</dbReference>
<dbReference type="InterPro" id="IPR004105">
    <property type="entry name" value="CheA-like_dim"/>
</dbReference>
<dbReference type="InterPro" id="IPR051315">
    <property type="entry name" value="Bact_Chemotaxis_CheA"/>
</dbReference>
<dbReference type="Gene3D" id="3.30.565.10">
    <property type="entry name" value="Histidine kinase-like ATPase, C-terminal domain"/>
    <property type="match status" value="1"/>
</dbReference>
<feature type="region of interest" description="Disordered" evidence="10">
    <location>
        <begin position="194"/>
        <end position="260"/>
    </location>
</feature>
<evidence type="ECO:0000256" key="4">
    <source>
        <dbReference type="ARBA" id="ARBA00022679"/>
    </source>
</evidence>
<dbReference type="PANTHER" id="PTHR43395">
    <property type="entry name" value="SENSOR HISTIDINE KINASE CHEA"/>
    <property type="match status" value="1"/>
</dbReference>
<dbReference type="SUPFAM" id="SSF55874">
    <property type="entry name" value="ATPase domain of HSP90 chaperone/DNA topoisomerase II/histidine kinase"/>
    <property type="match status" value="1"/>
</dbReference>
<evidence type="ECO:0000256" key="6">
    <source>
        <dbReference type="ARBA" id="ARBA00023012"/>
    </source>
</evidence>
<dbReference type="SMART" id="SM00260">
    <property type="entry name" value="CheW"/>
    <property type="match status" value="1"/>
</dbReference>
<proteinExistence type="predicted"/>
<dbReference type="CDD" id="cd00088">
    <property type="entry name" value="HPT"/>
    <property type="match status" value="1"/>
</dbReference>
<dbReference type="Pfam" id="PF02518">
    <property type="entry name" value="HATPase_c"/>
    <property type="match status" value="1"/>
</dbReference>
<evidence type="ECO:0000259" key="12">
    <source>
        <dbReference type="PROSITE" id="PS50110"/>
    </source>
</evidence>
<feature type="compositionally biased region" description="Pro residues" evidence="10">
    <location>
        <begin position="166"/>
        <end position="177"/>
    </location>
</feature>
<protein>
    <recommendedName>
        <fullName evidence="2">histidine kinase</fullName>
        <ecNumber evidence="2">2.7.13.3</ecNumber>
    </recommendedName>
</protein>
<feature type="compositionally biased region" description="Low complexity" evidence="10">
    <location>
        <begin position="194"/>
        <end position="232"/>
    </location>
</feature>
<accession>A0ABW7C751</accession>
<feature type="modified residue" description="4-aspartylphosphate" evidence="8">
    <location>
        <position position="777"/>
    </location>
</feature>
<name>A0ABW7C751_9CYAN</name>
<dbReference type="SMART" id="SM01231">
    <property type="entry name" value="H-kinase_dim"/>
    <property type="match status" value="1"/>
</dbReference>
<dbReference type="GO" id="GO:0004673">
    <property type="term" value="F:protein histidine kinase activity"/>
    <property type="evidence" value="ECO:0007669"/>
    <property type="project" value="UniProtKB-EC"/>
</dbReference>
<comment type="catalytic activity">
    <reaction evidence="1">
        <text>ATP + protein L-histidine = ADP + protein N-phospho-L-histidine.</text>
        <dbReference type="EC" id="2.7.13.3"/>
    </reaction>
</comment>
<evidence type="ECO:0000256" key="7">
    <source>
        <dbReference type="PROSITE-ProRule" id="PRU00110"/>
    </source>
</evidence>
<evidence type="ECO:0000256" key="5">
    <source>
        <dbReference type="ARBA" id="ARBA00022777"/>
    </source>
</evidence>
<dbReference type="EMBL" id="JAZAQF010000028">
    <property type="protein sequence ID" value="MFG3817019.1"/>
    <property type="molecule type" value="Genomic_DNA"/>
</dbReference>
<evidence type="ECO:0000256" key="8">
    <source>
        <dbReference type="PROSITE-ProRule" id="PRU00169"/>
    </source>
</evidence>
<keyword evidence="4 14" id="KW-0808">Transferase</keyword>
<evidence type="ECO:0000259" key="11">
    <source>
        <dbReference type="PROSITE" id="PS50109"/>
    </source>
</evidence>
<dbReference type="Pfam" id="PF01627">
    <property type="entry name" value="Hpt"/>
    <property type="match status" value="1"/>
</dbReference>
<dbReference type="SUPFAM" id="SSF47226">
    <property type="entry name" value="Histidine-containing phosphotransfer domain, HPT domain"/>
    <property type="match status" value="1"/>
</dbReference>
<evidence type="ECO:0000313" key="15">
    <source>
        <dbReference type="Proteomes" id="UP001604335"/>
    </source>
</evidence>
<dbReference type="SMART" id="SM00387">
    <property type="entry name" value="HATPase_c"/>
    <property type="match status" value="1"/>
</dbReference>
<keyword evidence="9" id="KW-0175">Coiled coil</keyword>
<keyword evidence="5 14" id="KW-0418">Kinase</keyword>
<comment type="caution">
    <text evidence="14">The sequence shown here is derived from an EMBL/GenBank/DDBJ whole genome shotgun (WGS) entry which is preliminary data.</text>
</comment>
<dbReference type="Gene3D" id="1.20.120.160">
    <property type="entry name" value="HPT domain"/>
    <property type="match status" value="1"/>
</dbReference>
<dbReference type="Gene3D" id="3.40.50.2300">
    <property type="match status" value="1"/>
</dbReference>
<dbReference type="InterPro" id="IPR002545">
    <property type="entry name" value="CheW-lke_dom"/>
</dbReference>
<evidence type="ECO:0000256" key="9">
    <source>
        <dbReference type="SAM" id="Coils"/>
    </source>
</evidence>
<feature type="region of interest" description="Disordered" evidence="10">
    <location>
        <begin position="145"/>
        <end position="177"/>
    </location>
</feature>
<dbReference type="InterPro" id="IPR036097">
    <property type="entry name" value="HisK_dim/P_sf"/>
</dbReference>
<organism evidence="14 15">
    <name type="scientific">Limnothrix redekei LRLZ20PSL1</name>
    <dbReference type="NCBI Taxonomy" id="3112953"/>
    <lineage>
        <taxon>Bacteria</taxon>
        <taxon>Bacillati</taxon>
        <taxon>Cyanobacteriota</taxon>
        <taxon>Cyanophyceae</taxon>
        <taxon>Pseudanabaenales</taxon>
        <taxon>Pseudanabaenaceae</taxon>
        <taxon>Limnothrix</taxon>
    </lineage>
</organism>
<feature type="domain" description="HPt" evidence="13">
    <location>
        <begin position="2"/>
        <end position="106"/>
    </location>
</feature>